<protein>
    <submittedName>
        <fullName evidence="2">Uncharacterized protein</fullName>
    </submittedName>
</protein>
<dbReference type="Proteomes" id="UP000053989">
    <property type="component" value="Unassembled WGS sequence"/>
</dbReference>
<evidence type="ECO:0000313" key="3">
    <source>
        <dbReference type="Proteomes" id="UP000053989"/>
    </source>
</evidence>
<feature type="transmembrane region" description="Helical" evidence="1">
    <location>
        <begin position="41"/>
        <end position="60"/>
    </location>
</feature>
<dbReference type="AlphaFoldDB" id="A0A0C3D8K8"/>
<evidence type="ECO:0000256" key="1">
    <source>
        <dbReference type="SAM" id="Phobius"/>
    </source>
</evidence>
<keyword evidence="1" id="KW-0472">Membrane</keyword>
<evidence type="ECO:0000313" key="2">
    <source>
        <dbReference type="EMBL" id="KIM52729.1"/>
    </source>
</evidence>
<dbReference type="EMBL" id="KN822201">
    <property type="protein sequence ID" value="KIM52729.1"/>
    <property type="molecule type" value="Genomic_DNA"/>
</dbReference>
<dbReference type="HOGENOM" id="CLU_2689248_0_0_1"/>
<sequence length="74" mass="8171">MCQSYRTVGPKDLDHFTHTPATFVAHRGIMDTRVVGMPSHLLLYAYVSTVLASVMIGVVWHRAGFTVMIPGHMG</sequence>
<keyword evidence="3" id="KW-1185">Reference proteome</keyword>
<keyword evidence="1" id="KW-1133">Transmembrane helix</keyword>
<reference evidence="2 3" key="1">
    <citation type="submission" date="2014-04" db="EMBL/GenBank/DDBJ databases">
        <authorList>
            <consortium name="DOE Joint Genome Institute"/>
            <person name="Kuo A."/>
            <person name="Kohler A."/>
            <person name="Nagy L.G."/>
            <person name="Floudas D."/>
            <person name="Copeland A."/>
            <person name="Barry K.W."/>
            <person name="Cichocki N."/>
            <person name="Veneault-Fourrey C."/>
            <person name="LaButti K."/>
            <person name="Lindquist E.A."/>
            <person name="Lipzen A."/>
            <person name="Lundell T."/>
            <person name="Morin E."/>
            <person name="Murat C."/>
            <person name="Sun H."/>
            <person name="Tunlid A."/>
            <person name="Henrissat B."/>
            <person name="Grigoriev I.V."/>
            <person name="Hibbett D.S."/>
            <person name="Martin F."/>
            <person name="Nordberg H.P."/>
            <person name="Cantor M.N."/>
            <person name="Hua S.X."/>
        </authorList>
    </citation>
    <scope>NUCLEOTIDE SEQUENCE [LARGE SCALE GENOMIC DNA]</scope>
    <source>
        <strain evidence="2 3">Foug A</strain>
    </source>
</reference>
<dbReference type="InParanoid" id="A0A0C3D8K8"/>
<reference evidence="3" key="2">
    <citation type="submission" date="2015-01" db="EMBL/GenBank/DDBJ databases">
        <title>Evolutionary Origins and Diversification of the Mycorrhizal Mutualists.</title>
        <authorList>
            <consortium name="DOE Joint Genome Institute"/>
            <consortium name="Mycorrhizal Genomics Consortium"/>
            <person name="Kohler A."/>
            <person name="Kuo A."/>
            <person name="Nagy L.G."/>
            <person name="Floudas D."/>
            <person name="Copeland A."/>
            <person name="Barry K.W."/>
            <person name="Cichocki N."/>
            <person name="Veneault-Fourrey C."/>
            <person name="LaButti K."/>
            <person name="Lindquist E.A."/>
            <person name="Lipzen A."/>
            <person name="Lundell T."/>
            <person name="Morin E."/>
            <person name="Murat C."/>
            <person name="Riley R."/>
            <person name="Ohm R."/>
            <person name="Sun H."/>
            <person name="Tunlid A."/>
            <person name="Henrissat B."/>
            <person name="Grigoriev I.V."/>
            <person name="Hibbett D.S."/>
            <person name="Martin F."/>
        </authorList>
    </citation>
    <scope>NUCLEOTIDE SEQUENCE [LARGE SCALE GENOMIC DNA]</scope>
    <source>
        <strain evidence="3">Foug A</strain>
    </source>
</reference>
<organism evidence="2 3">
    <name type="scientific">Scleroderma citrinum Foug A</name>
    <dbReference type="NCBI Taxonomy" id="1036808"/>
    <lineage>
        <taxon>Eukaryota</taxon>
        <taxon>Fungi</taxon>
        <taxon>Dikarya</taxon>
        <taxon>Basidiomycota</taxon>
        <taxon>Agaricomycotina</taxon>
        <taxon>Agaricomycetes</taxon>
        <taxon>Agaricomycetidae</taxon>
        <taxon>Boletales</taxon>
        <taxon>Sclerodermatineae</taxon>
        <taxon>Sclerodermataceae</taxon>
        <taxon>Scleroderma</taxon>
    </lineage>
</organism>
<keyword evidence="1" id="KW-0812">Transmembrane</keyword>
<name>A0A0C3D8K8_9AGAM</name>
<proteinExistence type="predicted"/>
<accession>A0A0C3D8K8</accession>
<gene>
    <name evidence="2" type="ORF">SCLCIDRAFT_1223470</name>
</gene>